<proteinExistence type="predicted"/>
<accession>A0A7T3AC38</accession>
<feature type="chain" id="PRO_5032362354" evidence="1">
    <location>
        <begin position="25"/>
        <end position="158"/>
    </location>
</feature>
<gene>
    <name evidence="2" type="ORF">I6G38_06490</name>
</gene>
<sequence>MTMKLRSGLCAVLALAAFATPAAAQVKRAGAVINSPAVMPITLPDGSYITPSVTVTVDKDGTPVGPAARDQSVPLATANASSGPAALYGGNYILTQLCTGYGSVALRYRAPDGATMVTLTTKSSPDTAGTLLQFGSGQVVDVALTSTTGCNVILSRVP</sequence>
<dbReference type="AlphaFoldDB" id="A0A7T3AC38"/>
<name>A0A7T3AC38_SPHPI</name>
<reference evidence="2 3" key="1">
    <citation type="submission" date="2020-12" db="EMBL/GenBank/DDBJ databases">
        <title>FDA dAtabase for Regulatory Grade micrObial Sequences (FDA-ARGOS): Supporting development and validation of Infectious Disease Dx tests.</title>
        <authorList>
            <person name="Sproer C."/>
            <person name="Gronow S."/>
            <person name="Severitt S."/>
            <person name="Schroder I."/>
            <person name="Tallon L."/>
            <person name="Sadzewicz L."/>
            <person name="Zhao X."/>
            <person name="Boylan J."/>
            <person name="Ott S."/>
            <person name="Bowen H."/>
            <person name="Vavikolanu K."/>
            <person name="Mehta A."/>
            <person name="Aluvathingal J."/>
            <person name="Nadendla S."/>
            <person name="Lowell S."/>
            <person name="Myers T."/>
            <person name="Yan Y."/>
            <person name="Sichtig H."/>
        </authorList>
    </citation>
    <scope>NUCLEOTIDE SEQUENCE [LARGE SCALE GENOMIC DNA]</scope>
    <source>
        <strain evidence="2 3">FDAARGOS_881</strain>
    </source>
</reference>
<evidence type="ECO:0000313" key="3">
    <source>
        <dbReference type="Proteomes" id="UP000594836"/>
    </source>
</evidence>
<keyword evidence="1" id="KW-0732">Signal</keyword>
<feature type="signal peptide" evidence="1">
    <location>
        <begin position="1"/>
        <end position="24"/>
    </location>
</feature>
<organism evidence="2 3">
    <name type="scientific">Sphingomonas paucimobilis</name>
    <name type="common">Pseudomonas paucimobilis</name>
    <dbReference type="NCBI Taxonomy" id="13689"/>
    <lineage>
        <taxon>Bacteria</taxon>
        <taxon>Pseudomonadati</taxon>
        <taxon>Pseudomonadota</taxon>
        <taxon>Alphaproteobacteria</taxon>
        <taxon>Sphingomonadales</taxon>
        <taxon>Sphingomonadaceae</taxon>
        <taxon>Sphingomonas</taxon>
    </lineage>
</organism>
<dbReference type="EMBL" id="CP065713">
    <property type="protein sequence ID" value="QPT09885.1"/>
    <property type="molecule type" value="Genomic_DNA"/>
</dbReference>
<evidence type="ECO:0000256" key="1">
    <source>
        <dbReference type="SAM" id="SignalP"/>
    </source>
</evidence>
<evidence type="ECO:0000313" key="2">
    <source>
        <dbReference type="EMBL" id="QPT09885.1"/>
    </source>
</evidence>
<dbReference type="RefSeq" id="WP_197939277.1">
    <property type="nucleotide sequence ID" value="NZ_CP065713.1"/>
</dbReference>
<dbReference type="Proteomes" id="UP000594836">
    <property type="component" value="Chromosome"/>
</dbReference>
<protein>
    <submittedName>
        <fullName evidence="2">Uncharacterized protein</fullName>
    </submittedName>
</protein>